<dbReference type="SUPFAM" id="SSF53474">
    <property type="entry name" value="alpha/beta-Hydrolases"/>
    <property type="match status" value="1"/>
</dbReference>
<keyword evidence="2" id="KW-1185">Reference proteome</keyword>
<dbReference type="RefSeq" id="XP_009521200.1">
    <property type="nucleotide sequence ID" value="XM_009522905.1"/>
</dbReference>
<dbReference type="OMA" id="ERWPRIY"/>
<sequence>MPLLHRLPDTEFVAIDLPYHGSKSVCAVVDEAACTVEHPASKFVTLNTETLRREVLRLRSEFGECPIVGVEHSAGATALWNVEVKRPGTFAGLVLFEPVVEEPGTRDAKTQKYIFNFAMKRQHRWETREAAVEYFTRSKGLATLDRESLACWLEGAIVPEKDGSETVVLACHPTIEAAAYCRERLWPSDQEMARVACPVSFHSSDDTWLFDFKHYASVEERWPRIYKNHPPMKNTTHNLIMEKPMACAAAIHADLKEIACFNASFAEL</sequence>
<accession>G4Z1K1</accession>
<dbReference type="AlphaFoldDB" id="G4Z1K1"/>
<reference evidence="1 2" key="1">
    <citation type="journal article" date="2006" name="Science">
        <title>Phytophthora genome sequences uncover evolutionary origins and mechanisms of pathogenesis.</title>
        <authorList>
            <person name="Tyler B.M."/>
            <person name="Tripathy S."/>
            <person name="Zhang X."/>
            <person name="Dehal P."/>
            <person name="Jiang R.H."/>
            <person name="Aerts A."/>
            <person name="Arredondo F.D."/>
            <person name="Baxter L."/>
            <person name="Bensasson D."/>
            <person name="Beynon J.L."/>
            <person name="Chapman J."/>
            <person name="Damasceno C.M."/>
            <person name="Dorrance A.E."/>
            <person name="Dou D."/>
            <person name="Dickerman A.W."/>
            <person name="Dubchak I.L."/>
            <person name="Garbelotto M."/>
            <person name="Gijzen M."/>
            <person name="Gordon S.G."/>
            <person name="Govers F."/>
            <person name="Grunwald N.J."/>
            <person name="Huang W."/>
            <person name="Ivors K.L."/>
            <person name="Jones R.W."/>
            <person name="Kamoun S."/>
            <person name="Krampis K."/>
            <person name="Lamour K.H."/>
            <person name="Lee M.K."/>
            <person name="McDonald W.H."/>
            <person name="Medina M."/>
            <person name="Meijer H.J."/>
            <person name="Nordberg E.K."/>
            <person name="Maclean D.J."/>
            <person name="Ospina-Giraldo M.D."/>
            <person name="Morris P.F."/>
            <person name="Phuntumart V."/>
            <person name="Putnam N.H."/>
            <person name="Rash S."/>
            <person name="Rose J.K."/>
            <person name="Sakihama Y."/>
            <person name="Salamov A.A."/>
            <person name="Savidor A."/>
            <person name="Scheuring C.F."/>
            <person name="Smith B.M."/>
            <person name="Sobral B.W."/>
            <person name="Terry A."/>
            <person name="Torto-Alalibo T.A."/>
            <person name="Win J."/>
            <person name="Xu Z."/>
            <person name="Zhang H."/>
            <person name="Grigoriev I.V."/>
            <person name="Rokhsar D.S."/>
            <person name="Boore J.L."/>
        </authorList>
    </citation>
    <scope>NUCLEOTIDE SEQUENCE [LARGE SCALE GENOMIC DNA]</scope>
    <source>
        <strain evidence="1 2">P6497</strain>
    </source>
</reference>
<evidence type="ECO:0000313" key="1">
    <source>
        <dbReference type="EMBL" id="EGZ25912.1"/>
    </source>
</evidence>
<organism evidence="1 2">
    <name type="scientific">Phytophthora sojae (strain P6497)</name>
    <name type="common">Soybean stem and root rot agent</name>
    <name type="synonym">Phytophthora megasperma f. sp. glycines</name>
    <dbReference type="NCBI Taxonomy" id="1094619"/>
    <lineage>
        <taxon>Eukaryota</taxon>
        <taxon>Sar</taxon>
        <taxon>Stramenopiles</taxon>
        <taxon>Oomycota</taxon>
        <taxon>Peronosporomycetes</taxon>
        <taxon>Peronosporales</taxon>
        <taxon>Peronosporaceae</taxon>
        <taxon>Phytophthora</taxon>
    </lineage>
</organism>
<dbReference type="Proteomes" id="UP000002640">
    <property type="component" value="Unassembled WGS sequence"/>
</dbReference>
<dbReference type="STRING" id="1094619.G4Z1K1"/>
<evidence type="ECO:0008006" key="3">
    <source>
        <dbReference type="Google" id="ProtNLM"/>
    </source>
</evidence>
<dbReference type="EMBL" id="JH159152">
    <property type="protein sequence ID" value="EGZ25912.1"/>
    <property type="molecule type" value="Genomic_DNA"/>
</dbReference>
<proteinExistence type="predicted"/>
<name>G4Z1K1_PHYSP</name>
<evidence type="ECO:0000313" key="2">
    <source>
        <dbReference type="Proteomes" id="UP000002640"/>
    </source>
</evidence>
<dbReference type="InterPro" id="IPR029058">
    <property type="entry name" value="AB_hydrolase_fold"/>
</dbReference>
<gene>
    <name evidence="1" type="ORF">PHYSODRAFT_312153</name>
</gene>
<dbReference type="KEGG" id="psoj:PHYSODRAFT_312153"/>
<protein>
    <recommendedName>
        <fullName evidence="3">AB hydrolase-1 domain-containing protein</fullName>
    </recommendedName>
</protein>
<dbReference type="GeneID" id="20643469"/>
<dbReference type="Gene3D" id="3.40.50.1820">
    <property type="entry name" value="alpha/beta hydrolase"/>
    <property type="match status" value="1"/>
</dbReference>
<dbReference type="InParanoid" id="G4Z1K1"/>